<keyword evidence="1" id="KW-0472">Membrane</keyword>
<keyword evidence="1" id="KW-1133">Transmembrane helix</keyword>
<accession>A0A0A9HA49</accession>
<reference evidence="2" key="1">
    <citation type="submission" date="2014-09" db="EMBL/GenBank/DDBJ databases">
        <authorList>
            <person name="Magalhaes I.L.F."/>
            <person name="Oliveira U."/>
            <person name="Santos F.R."/>
            <person name="Vidigal T.H.D.A."/>
            <person name="Brescovit A.D."/>
            <person name="Santos A.J."/>
        </authorList>
    </citation>
    <scope>NUCLEOTIDE SEQUENCE</scope>
    <source>
        <tissue evidence="2">Shoot tissue taken approximately 20 cm above the soil surface</tissue>
    </source>
</reference>
<protein>
    <submittedName>
        <fullName evidence="2">Uncharacterized protein</fullName>
    </submittedName>
</protein>
<keyword evidence="1" id="KW-0812">Transmembrane</keyword>
<dbReference type="AlphaFoldDB" id="A0A0A9HA49"/>
<evidence type="ECO:0000256" key="1">
    <source>
        <dbReference type="SAM" id="Phobius"/>
    </source>
</evidence>
<proteinExistence type="predicted"/>
<sequence length="77" mass="8855">MVPFTLCSVDVYGLVVTLVKYRCSHMFISNLLSHMNLLNYVVIFLLTSQCIIFGVRLFINVHYRLSLAITVILTLLF</sequence>
<dbReference type="EMBL" id="GBRH01166170">
    <property type="protein sequence ID" value="JAE31726.1"/>
    <property type="molecule type" value="Transcribed_RNA"/>
</dbReference>
<evidence type="ECO:0000313" key="2">
    <source>
        <dbReference type="EMBL" id="JAE31726.1"/>
    </source>
</evidence>
<name>A0A0A9HA49_ARUDO</name>
<reference evidence="2" key="2">
    <citation type="journal article" date="2015" name="Data Brief">
        <title>Shoot transcriptome of the giant reed, Arundo donax.</title>
        <authorList>
            <person name="Barrero R.A."/>
            <person name="Guerrero F.D."/>
            <person name="Moolhuijzen P."/>
            <person name="Goolsby J.A."/>
            <person name="Tidwell J."/>
            <person name="Bellgard S.E."/>
            <person name="Bellgard M.I."/>
        </authorList>
    </citation>
    <scope>NUCLEOTIDE SEQUENCE</scope>
    <source>
        <tissue evidence="2">Shoot tissue taken approximately 20 cm above the soil surface</tissue>
    </source>
</reference>
<feature type="transmembrane region" description="Helical" evidence="1">
    <location>
        <begin position="37"/>
        <end position="59"/>
    </location>
</feature>
<organism evidence="2">
    <name type="scientific">Arundo donax</name>
    <name type="common">Giant reed</name>
    <name type="synonym">Donax arundinaceus</name>
    <dbReference type="NCBI Taxonomy" id="35708"/>
    <lineage>
        <taxon>Eukaryota</taxon>
        <taxon>Viridiplantae</taxon>
        <taxon>Streptophyta</taxon>
        <taxon>Embryophyta</taxon>
        <taxon>Tracheophyta</taxon>
        <taxon>Spermatophyta</taxon>
        <taxon>Magnoliopsida</taxon>
        <taxon>Liliopsida</taxon>
        <taxon>Poales</taxon>
        <taxon>Poaceae</taxon>
        <taxon>PACMAD clade</taxon>
        <taxon>Arundinoideae</taxon>
        <taxon>Arundineae</taxon>
        <taxon>Arundo</taxon>
    </lineage>
</organism>